<feature type="transmembrane region" description="Helical" evidence="6">
    <location>
        <begin position="29"/>
        <end position="48"/>
    </location>
</feature>
<reference evidence="7 8" key="1">
    <citation type="journal article" date="2013" name="Genome Announc.">
        <title>Genome sequences for three denitrifying bacterial strains isolated from a uranium- and nitrate-contaminated subsurface environment.</title>
        <authorList>
            <person name="Venkatramanan R."/>
            <person name="Prakash O."/>
            <person name="Woyke T."/>
            <person name="Chain P."/>
            <person name="Goodwin L.A."/>
            <person name="Watson D."/>
            <person name="Brooks S."/>
            <person name="Kostka J.E."/>
            <person name="Green S.J."/>
        </authorList>
    </citation>
    <scope>NUCLEOTIDE SEQUENCE [LARGE SCALE GENOMIC DNA]</scope>
    <source>
        <strain evidence="7 8">1NES1</strain>
    </source>
</reference>
<comment type="subcellular location">
    <subcellularLocation>
        <location evidence="1">Cell membrane</location>
        <topology evidence="1">Multi-pass membrane protein</topology>
    </subcellularLocation>
</comment>
<keyword evidence="2" id="KW-1003">Cell membrane</keyword>
<dbReference type="EMBL" id="CP005587">
    <property type="protein sequence ID" value="AGK56778.1"/>
    <property type="molecule type" value="Genomic_DNA"/>
</dbReference>
<organism evidence="7 8">
    <name type="scientific">Hyphomicrobium denitrificans 1NES1</name>
    <dbReference type="NCBI Taxonomy" id="670307"/>
    <lineage>
        <taxon>Bacteria</taxon>
        <taxon>Pseudomonadati</taxon>
        <taxon>Pseudomonadota</taxon>
        <taxon>Alphaproteobacteria</taxon>
        <taxon>Hyphomicrobiales</taxon>
        <taxon>Hyphomicrobiaceae</taxon>
        <taxon>Hyphomicrobium</taxon>
    </lineage>
</organism>
<evidence type="ECO:0000256" key="6">
    <source>
        <dbReference type="SAM" id="Phobius"/>
    </source>
</evidence>
<accession>N0B1E1</accession>
<dbReference type="Proteomes" id="UP000005952">
    <property type="component" value="Chromosome"/>
</dbReference>
<keyword evidence="3 6" id="KW-0812">Transmembrane</keyword>
<evidence type="ECO:0000256" key="5">
    <source>
        <dbReference type="ARBA" id="ARBA00023136"/>
    </source>
</evidence>
<dbReference type="STRING" id="670307.HYPDE_25468"/>
<dbReference type="HOGENOM" id="CLU_2382211_0_0_5"/>
<dbReference type="InterPro" id="IPR005171">
    <property type="entry name" value="Cyt_c_oxidase_su4_prok"/>
</dbReference>
<evidence type="ECO:0000313" key="7">
    <source>
        <dbReference type="EMBL" id="AGK56778.1"/>
    </source>
</evidence>
<gene>
    <name evidence="7" type="ORF">HYPDE_25468</name>
</gene>
<dbReference type="AlphaFoldDB" id="N0B1E1"/>
<dbReference type="KEGG" id="hdt:HYPDE_25468"/>
<protein>
    <recommendedName>
        <fullName evidence="9">Cytochrome C oxidase subunit IV</fullName>
    </recommendedName>
</protein>
<feature type="transmembrane region" description="Helical" evidence="6">
    <location>
        <begin position="60"/>
        <end position="87"/>
    </location>
</feature>
<evidence type="ECO:0000256" key="4">
    <source>
        <dbReference type="ARBA" id="ARBA00022989"/>
    </source>
</evidence>
<evidence type="ECO:0000313" key="8">
    <source>
        <dbReference type="Proteomes" id="UP000005952"/>
    </source>
</evidence>
<evidence type="ECO:0000256" key="1">
    <source>
        <dbReference type="ARBA" id="ARBA00004651"/>
    </source>
</evidence>
<keyword evidence="8" id="KW-1185">Reference proteome</keyword>
<dbReference type="Pfam" id="PF03626">
    <property type="entry name" value="COX4_pro"/>
    <property type="match status" value="1"/>
</dbReference>
<keyword evidence="5 6" id="KW-0472">Membrane</keyword>
<evidence type="ECO:0000256" key="3">
    <source>
        <dbReference type="ARBA" id="ARBA00022692"/>
    </source>
</evidence>
<dbReference type="GO" id="GO:0005886">
    <property type="term" value="C:plasma membrane"/>
    <property type="evidence" value="ECO:0007669"/>
    <property type="project" value="UniProtKB-SubCell"/>
</dbReference>
<evidence type="ECO:0008006" key="9">
    <source>
        <dbReference type="Google" id="ProtNLM"/>
    </source>
</evidence>
<evidence type="ECO:0000256" key="2">
    <source>
        <dbReference type="ARBA" id="ARBA00022475"/>
    </source>
</evidence>
<proteinExistence type="predicted"/>
<keyword evidence="4 6" id="KW-1133">Transmembrane helix</keyword>
<dbReference type="eggNOG" id="ENOG502ZH16">
    <property type="taxonomic scope" value="Bacteria"/>
</dbReference>
<sequence>MWIALAALTLIAMWAGAVQDSAIPVIAQVAIVLVVAGVKASTILRHFLGLRFAPSGWRVLFLLYLVVLCGAIFAIYTAGSVLASHALTASGSLP</sequence>
<name>N0B1E1_9HYPH</name>